<accession>A0A8J2J7S6</accession>
<dbReference type="AlphaFoldDB" id="A0A8J2J7S6"/>
<proteinExistence type="predicted"/>
<reference evidence="1" key="1">
    <citation type="submission" date="2021-06" db="EMBL/GenBank/DDBJ databases">
        <authorList>
            <person name="Hodson N. C."/>
            <person name="Mongue J. A."/>
            <person name="Jaron S. K."/>
        </authorList>
    </citation>
    <scope>NUCLEOTIDE SEQUENCE</scope>
</reference>
<evidence type="ECO:0008006" key="3">
    <source>
        <dbReference type="Google" id="ProtNLM"/>
    </source>
</evidence>
<comment type="caution">
    <text evidence="1">The sequence shown here is derived from an EMBL/GenBank/DDBJ whole genome shotgun (WGS) entry which is preliminary data.</text>
</comment>
<protein>
    <recommendedName>
        <fullName evidence="3">DUF4806 domain-containing protein</fullName>
    </recommendedName>
</protein>
<evidence type="ECO:0000313" key="2">
    <source>
        <dbReference type="Proteomes" id="UP000708208"/>
    </source>
</evidence>
<evidence type="ECO:0000313" key="1">
    <source>
        <dbReference type="EMBL" id="CAG7716053.1"/>
    </source>
</evidence>
<sequence>MNSKIKETSNSKRFAVIVFDEGNSATVVPLSWVTEDKHHCYWPDVSGPVLASLMANPKSTPNKSTWVLHEARILGKYKTLKLAREAEFTSLMTSGIESDSDGSTEIPRLRSARIRQHIRVDRHSDEDESFEDTVNTDLPLPSTTLFQFNDINKVATGAPGATNDQPEQCSNNSVPLQFQVANNPVAENSEQILDLEISTADLGNYSAVGPGSIHFYVTDSNKATVCVETQTDYHRGCDSKFQEIVLKKLAKLQFVQDRILAAVSSRSDFDADNFAVPNPCETIDEIELLEETLSDEDHRIKLASLRLLYSGKGKVDNSFQKLPLIHAVVIRSTRHNNVCKYASETDINKAIMEWLRLAGDRNSKRSHKKKGNSSSV</sequence>
<gene>
    <name evidence="1" type="ORF">AFUS01_LOCUS5583</name>
</gene>
<keyword evidence="2" id="KW-1185">Reference proteome</keyword>
<dbReference type="Proteomes" id="UP000708208">
    <property type="component" value="Unassembled WGS sequence"/>
</dbReference>
<organism evidence="1 2">
    <name type="scientific">Allacma fusca</name>
    <dbReference type="NCBI Taxonomy" id="39272"/>
    <lineage>
        <taxon>Eukaryota</taxon>
        <taxon>Metazoa</taxon>
        <taxon>Ecdysozoa</taxon>
        <taxon>Arthropoda</taxon>
        <taxon>Hexapoda</taxon>
        <taxon>Collembola</taxon>
        <taxon>Symphypleona</taxon>
        <taxon>Sminthuridae</taxon>
        <taxon>Allacma</taxon>
    </lineage>
</organism>
<dbReference type="EMBL" id="CAJVCH010035581">
    <property type="protein sequence ID" value="CAG7716053.1"/>
    <property type="molecule type" value="Genomic_DNA"/>
</dbReference>
<dbReference type="OrthoDB" id="8859298at2759"/>
<name>A0A8J2J7S6_9HEXA</name>